<gene>
    <name evidence="6" type="primary">lipB</name>
    <name evidence="12" type="ORF">QV06_07650</name>
</gene>
<comment type="miscellaneous">
    <text evidence="6">In the reaction, the free carboxyl group of octanoic acid is attached via an amide linkage to the epsilon-amino group of a specific lysine residue of lipoyl domains of lipoate-dependent enzymes.</text>
</comment>
<dbReference type="Pfam" id="PF21948">
    <property type="entry name" value="LplA-B_cat"/>
    <property type="match status" value="1"/>
</dbReference>
<dbReference type="PANTHER" id="PTHR10993:SF7">
    <property type="entry name" value="LIPOYLTRANSFERASE 2, MITOCHONDRIAL-RELATED"/>
    <property type="match status" value="1"/>
</dbReference>
<dbReference type="Proteomes" id="UP000092626">
    <property type="component" value="Unassembled WGS sequence"/>
</dbReference>
<dbReference type="FunFam" id="3.30.930.10:FF:000020">
    <property type="entry name" value="Octanoyltransferase"/>
    <property type="match status" value="1"/>
</dbReference>
<dbReference type="GO" id="GO:0016874">
    <property type="term" value="F:ligase activity"/>
    <property type="evidence" value="ECO:0007669"/>
    <property type="project" value="UniProtKB-KW"/>
</dbReference>
<dbReference type="GO" id="GO:0005737">
    <property type="term" value="C:cytoplasm"/>
    <property type="evidence" value="ECO:0007669"/>
    <property type="project" value="UniProtKB-SubCell"/>
</dbReference>
<organism evidence="12 13">
    <name type="scientific">Gallibacterium genomosp. 3</name>
    <dbReference type="NCBI Taxonomy" id="505345"/>
    <lineage>
        <taxon>Bacteria</taxon>
        <taxon>Pseudomonadati</taxon>
        <taxon>Pseudomonadota</taxon>
        <taxon>Gammaproteobacteria</taxon>
        <taxon>Pasteurellales</taxon>
        <taxon>Pasteurellaceae</taxon>
        <taxon>Gallibacterium</taxon>
    </lineage>
</organism>
<dbReference type="GO" id="GO:0033819">
    <property type="term" value="F:lipoyl(octanoyl) transferase activity"/>
    <property type="evidence" value="ECO:0007669"/>
    <property type="project" value="UniProtKB-EC"/>
</dbReference>
<comment type="function">
    <text evidence="5 6 7">Catalyzes the transfer of endogenously produced octanoic acid from octanoyl-acyl-carrier-protein onto the lipoyl domains of lipoate-dependent enzymes. Lipoyl-ACP can also act as a substrate although octanoyl-ACP is likely to be the physiological substrate.</text>
</comment>
<dbReference type="PATRIC" id="fig|505345.6.peg.1561"/>
<evidence type="ECO:0000256" key="3">
    <source>
        <dbReference type="ARBA" id="ARBA00022679"/>
    </source>
</evidence>
<evidence type="ECO:0000256" key="9">
    <source>
        <dbReference type="PIRSR" id="PIRSR016262-2"/>
    </source>
</evidence>
<evidence type="ECO:0000256" key="7">
    <source>
        <dbReference type="PIRNR" id="PIRNR016262"/>
    </source>
</evidence>
<evidence type="ECO:0000256" key="6">
    <source>
        <dbReference type="HAMAP-Rule" id="MF_00013"/>
    </source>
</evidence>
<keyword evidence="4 6" id="KW-0012">Acyltransferase</keyword>
<keyword evidence="3 6" id="KW-0808">Transferase</keyword>
<dbReference type="RefSeq" id="WP_065237622.1">
    <property type="nucleotide sequence ID" value="NZ_JTJR01000029.1"/>
</dbReference>
<keyword evidence="2 6" id="KW-0963">Cytoplasm</keyword>
<dbReference type="CDD" id="cd16444">
    <property type="entry name" value="LipB"/>
    <property type="match status" value="1"/>
</dbReference>
<dbReference type="Gene3D" id="3.30.930.10">
    <property type="entry name" value="Bira Bifunctional Protein, Domain 2"/>
    <property type="match status" value="1"/>
</dbReference>
<feature type="active site" description="Acyl-thioester intermediate" evidence="6 8">
    <location>
        <position position="186"/>
    </location>
</feature>
<comment type="catalytic activity">
    <reaction evidence="6 7">
        <text>octanoyl-[ACP] + L-lysyl-[protein] = N(6)-octanoyl-L-lysyl-[protein] + holo-[ACP] + H(+)</text>
        <dbReference type="Rhea" id="RHEA:17665"/>
        <dbReference type="Rhea" id="RHEA-COMP:9636"/>
        <dbReference type="Rhea" id="RHEA-COMP:9685"/>
        <dbReference type="Rhea" id="RHEA-COMP:9752"/>
        <dbReference type="Rhea" id="RHEA-COMP:9928"/>
        <dbReference type="ChEBI" id="CHEBI:15378"/>
        <dbReference type="ChEBI" id="CHEBI:29969"/>
        <dbReference type="ChEBI" id="CHEBI:64479"/>
        <dbReference type="ChEBI" id="CHEBI:78463"/>
        <dbReference type="ChEBI" id="CHEBI:78809"/>
        <dbReference type="EC" id="2.3.1.181"/>
    </reaction>
</comment>
<dbReference type="STRING" id="505345.QV06_07650"/>
<evidence type="ECO:0000256" key="5">
    <source>
        <dbReference type="ARBA" id="ARBA00024732"/>
    </source>
</evidence>
<dbReference type="SUPFAM" id="SSF55681">
    <property type="entry name" value="Class II aaRS and biotin synthetases"/>
    <property type="match status" value="1"/>
</dbReference>
<comment type="similarity">
    <text evidence="6 7">Belongs to the LipB family.</text>
</comment>
<dbReference type="HAMAP" id="MF_00013">
    <property type="entry name" value="LipB"/>
    <property type="match status" value="1"/>
</dbReference>
<dbReference type="InterPro" id="IPR004143">
    <property type="entry name" value="BPL_LPL_catalytic"/>
</dbReference>
<sequence>MGSTTEHLEQQVIIRQLGVQPYDTIWQRMQEFTDQRTAETIDEIWLVQHPPVFTQGQAGKAEHILTKTDIPIVQSDRGGQVTYHGPGQQVMYILVDIKRRKLIDKLSGNESPLSVRDLVTDLEQCVVKTLADYGIEGYPKPDAPGVYIDSKKICSLGLRIRKGCSFHGLAFNIHMDLSPFHTINPCGYAGLEMCQLQDFIDTEITCADVAPKLIKHFTDLIGYQQLSYVDGFPDNK</sequence>
<dbReference type="GO" id="GO:0009249">
    <property type="term" value="P:protein lipoylation"/>
    <property type="evidence" value="ECO:0007669"/>
    <property type="project" value="InterPro"/>
</dbReference>
<feature type="binding site" evidence="6 9">
    <location>
        <begin position="77"/>
        <end position="84"/>
    </location>
    <ligand>
        <name>substrate</name>
    </ligand>
</feature>
<feature type="domain" description="BPL/LPL catalytic" evidence="11">
    <location>
        <begin position="38"/>
        <end position="225"/>
    </location>
</feature>
<dbReference type="InterPro" id="IPR020605">
    <property type="entry name" value="Octanoyltransferase_CS"/>
</dbReference>
<feature type="binding site" evidence="6 9">
    <location>
        <begin position="168"/>
        <end position="170"/>
    </location>
    <ligand>
        <name>substrate</name>
    </ligand>
</feature>
<evidence type="ECO:0000259" key="11">
    <source>
        <dbReference type="PROSITE" id="PS51733"/>
    </source>
</evidence>
<protein>
    <recommendedName>
        <fullName evidence="6 7">Octanoyltransferase</fullName>
        <ecNumber evidence="6 7">2.3.1.181</ecNumber>
    </recommendedName>
    <alternativeName>
        <fullName evidence="6">Lipoate-protein ligase B</fullName>
    </alternativeName>
    <alternativeName>
        <fullName evidence="6">Lipoyl/octanoyl transferase</fullName>
    </alternativeName>
    <alternativeName>
        <fullName evidence="6">Octanoyl-[acyl-carrier-protein]-protein N-octanoyltransferase</fullName>
    </alternativeName>
</protein>
<evidence type="ECO:0000256" key="1">
    <source>
        <dbReference type="ARBA" id="ARBA00004821"/>
    </source>
</evidence>
<evidence type="ECO:0000256" key="4">
    <source>
        <dbReference type="ARBA" id="ARBA00023315"/>
    </source>
</evidence>
<comment type="caution">
    <text evidence="12">The sequence shown here is derived from an EMBL/GenBank/DDBJ whole genome shotgun (WGS) entry which is preliminary data.</text>
</comment>
<accession>A0A1A7PSU4</accession>
<dbReference type="InterPro" id="IPR000544">
    <property type="entry name" value="Octanoyltransferase"/>
</dbReference>
<dbReference type="PANTHER" id="PTHR10993">
    <property type="entry name" value="OCTANOYLTRANSFERASE"/>
    <property type="match status" value="1"/>
</dbReference>
<dbReference type="PIRSF" id="PIRSF016262">
    <property type="entry name" value="LPLase"/>
    <property type="match status" value="1"/>
</dbReference>
<dbReference type="PROSITE" id="PS51733">
    <property type="entry name" value="BPL_LPL_CATALYTIC"/>
    <property type="match status" value="1"/>
</dbReference>
<evidence type="ECO:0000256" key="10">
    <source>
        <dbReference type="PIRSR" id="PIRSR016262-3"/>
    </source>
</evidence>
<keyword evidence="12" id="KW-0436">Ligase</keyword>
<dbReference type="UniPathway" id="UPA00538">
    <property type="reaction ID" value="UER00592"/>
</dbReference>
<comment type="subcellular location">
    <subcellularLocation>
        <location evidence="6">Cytoplasm</location>
    </subcellularLocation>
</comment>
<evidence type="ECO:0000313" key="13">
    <source>
        <dbReference type="Proteomes" id="UP000092626"/>
    </source>
</evidence>
<evidence type="ECO:0000313" key="12">
    <source>
        <dbReference type="EMBL" id="OBX04225.1"/>
    </source>
</evidence>
<evidence type="ECO:0000256" key="2">
    <source>
        <dbReference type="ARBA" id="ARBA00022490"/>
    </source>
</evidence>
<comment type="pathway">
    <text evidence="1 6 7">Protein modification; protein lipoylation via endogenous pathway; protein N(6)-(lipoyl)lysine from octanoyl-[acyl-carrier-protein]: step 1/2.</text>
</comment>
<feature type="site" description="Lowers pKa of active site Cys" evidence="6 10">
    <location>
        <position position="152"/>
    </location>
</feature>
<proteinExistence type="inferred from homology"/>
<dbReference type="AlphaFoldDB" id="A0A1A7PSU4"/>
<evidence type="ECO:0000256" key="8">
    <source>
        <dbReference type="PIRSR" id="PIRSR016262-1"/>
    </source>
</evidence>
<dbReference type="NCBIfam" id="NF010922">
    <property type="entry name" value="PRK14342.1"/>
    <property type="match status" value="1"/>
</dbReference>
<reference evidence="12 13" key="1">
    <citation type="submission" date="2014-11" db="EMBL/GenBank/DDBJ databases">
        <title>Pan-genome of Gallibacterium spp.</title>
        <authorList>
            <person name="Kudirkiene E."/>
            <person name="Bojesen A.M."/>
        </authorList>
    </citation>
    <scope>NUCLEOTIDE SEQUENCE [LARGE SCALE GENOMIC DNA]</scope>
    <source>
        <strain evidence="12 13">59/S3/89</strain>
    </source>
</reference>
<dbReference type="NCBIfam" id="TIGR00214">
    <property type="entry name" value="lipB"/>
    <property type="match status" value="1"/>
</dbReference>
<feature type="binding site" evidence="6 9">
    <location>
        <begin position="155"/>
        <end position="157"/>
    </location>
    <ligand>
        <name>substrate</name>
    </ligand>
</feature>
<dbReference type="EMBL" id="JTJR01000029">
    <property type="protein sequence ID" value="OBX04225.1"/>
    <property type="molecule type" value="Genomic_DNA"/>
</dbReference>
<dbReference type="InterPro" id="IPR045864">
    <property type="entry name" value="aa-tRNA-synth_II/BPL/LPL"/>
</dbReference>
<name>A0A1A7PSU4_9PAST</name>
<dbReference type="EC" id="2.3.1.181" evidence="6 7"/>
<dbReference type="PROSITE" id="PS01313">
    <property type="entry name" value="LIPB"/>
    <property type="match status" value="1"/>
</dbReference>